<keyword evidence="1" id="KW-0812">Transmembrane</keyword>
<gene>
    <name evidence="3" type="ORF">RCL2_001261200</name>
    <name evidence="2" type="ORF">RclHR1_08920001</name>
</gene>
<comment type="caution">
    <text evidence="2">The sequence shown here is derived from an EMBL/GenBank/DDBJ whole genome shotgun (WGS) entry which is preliminary data.</text>
</comment>
<reference evidence="2 4" key="1">
    <citation type="submission" date="2017-11" db="EMBL/GenBank/DDBJ databases">
        <title>The genome of Rhizophagus clarus HR1 reveals common genetic basis of auxotrophy among arbuscular mycorrhizal fungi.</title>
        <authorList>
            <person name="Kobayashi Y."/>
        </authorList>
    </citation>
    <scope>NUCLEOTIDE SEQUENCE [LARGE SCALE GENOMIC DNA]</scope>
    <source>
        <strain evidence="2 4">HR1</strain>
    </source>
</reference>
<dbReference type="Proteomes" id="UP000247702">
    <property type="component" value="Unassembled WGS sequence"/>
</dbReference>
<dbReference type="EMBL" id="BLAL01000156">
    <property type="protein sequence ID" value="GES85507.1"/>
    <property type="molecule type" value="Genomic_DNA"/>
</dbReference>
<evidence type="ECO:0000313" key="2">
    <source>
        <dbReference type="EMBL" id="GBC09504.1"/>
    </source>
</evidence>
<keyword evidence="1" id="KW-0472">Membrane</keyword>
<dbReference type="Proteomes" id="UP000615446">
    <property type="component" value="Unassembled WGS sequence"/>
</dbReference>
<sequence>MSVVLYNYIWEDFNDYILMSQWIACLIIIFLYKWNNSKVQFVKEGRIIKVSVQNFAKAIPKDWTGEITISATTERESTMDRSGSKWCEGSSKHNDGWPGYFLLDKHPSSEKINDPQETNEIPIQTFKSTDNLDNSLREESYVSPHGVNNIFKINTSEPPSESEENFVWSINDRFCRNQTKDSRNPTEIRPRESAHTSTGCEWESVDEKGSLGLRQLCRNQRDTSAIPVEARCSNKDAYDFHGNTTNKVTMQELSSDDGSSQREESVLTLLNLLKNKYPFLDEMDKNILYDIEICRFAEFYNITDFCPVLVCDDLIFWLKDLNGVIYMWSRTDESMILGGRNMKEALINFLFCQKNLYYIEEYTHELISVKKVKEEVDKCYEEGKKTVIVVTDEILKPLKKGGKQKKRQKKKE</sequence>
<evidence type="ECO:0000313" key="3">
    <source>
        <dbReference type="EMBL" id="GES85507.1"/>
    </source>
</evidence>
<dbReference type="AlphaFoldDB" id="A0A2Z6S2N4"/>
<dbReference type="OrthoDB" id="2345161at2759"/>
<feature type="transmembrane region" description="Helical" evidence="1">
    <location>
        <begin position="16"/>
        <end position="34"/>
    </location>
</feature>
<accession>A0A2Z6S2N4</accession>
<evidence type="ECO:0000313" key="4">
    <source>
        <dbReference type="Proteomes" id="UP000247702"/>
    </source>
</evidence>
<dbReference type="STRING" id="94130.A0A2Z6S2N4"/>
<proteinExistence type="predicted"/>
<organism evidence="2 4">
    <name type="scientific">Rhizophagus clarus</name>
    <dbReference type="NCBI Taxonomy" id="94130"/>
    <lineage>
        <taxon>Eukaryota</taxon>
        <taxon>Fungi</taxon>
        <taxon>Fungi incertae sedis</taxon>
        <taxon>Mucoromycota</taxon>
        <taxon>Glomeromycotina</taxon>
        <taxon>Glomeromycetes</taxon>
        <taxon>Glomerales</taxon>
        <taxon>Glomeraceae</taxon>
        <taxon>Rhizophagus</taxon>
    </lineage>
</organism>
<keyword evidence="4" id="KW-1185">Reference proteome</keyword>
<keyword evidence="1" id="KW-1133">Transmembrane helix</keyword>
<reference evidence="3" key="2">
    <citation type="submission" date="2019-10" db="EMBL/GenBank/DDBJ databases">
        <title>Conservation and host-specific expression of non-tandemly repeated heterogenous ribosome RNA gene in arbuscular mycorrhizal fungi.</title>
        <authorList>
            <person name="Maeda T."/>
            <person name="Kobayashi Y."/>
            <person name="Nakagawa T."/>
            <person name="Ezawa T."/>
            <person name="Yamaguchi K."/>
            <person name="Bino T."/>
            <person name="Nishimoto Y."/>
            <person name="Shigenobu S."/>
            <person name="Kawaguchi M."/>
        </authorList>
    </citation>
    <scope>NUCLEOTIDE SEQUENCE</scope>
    <source>
        <strain evidence="3">HR1</strain>
    </source>
</reference>
<protein>
    <submittedName>
        <fullName evidence="2">Uncharacterized protein</fullName>
    </submittedName>
</protein>
<dbReference type="EMBL" id="BEXD01004306">
    <property type="protein sequence ID" value="GBC09504.1"/>
    <property type="molecule type" value="Genomic_DNA"/>
</dbReference>
<evidence type="ECO:0000256" key="1">
    <source>
        <dbReference type="SAM" id="Phobius"/>
    </source>
</evidence>
<name>A0A2Z6S2N4_9GLOM</name>